<organism evidence="2 3">
    <name type="scientific">Tsukamurella soli</name>
    <dbReference type="NCBI Taxonomy" id="644556"/>
    <lineage>
        <taxon>Bacteria</taxon>
        <taxon>Bacillati</taxon>
        <taxon>Actinomycetota</taxon>
        <taxon>Actinomycetes</taxon>
        <taxon>Mycobacteriales</taxon>
        <taxon>Tsukamurellaceae</taxon>
        <taxon>Tsukamurella</taxon>
    </lineage>
</organism>
<dbReference type="EMBL" id="BAABFR010000022">
    <property type="protein sequence ID" value="GAA4390326.1"/>
    <property type="molecule type" value="Genomic_DNA"/>
</dbReference>
<keyword evidence="3" id="KW-1185">Reference proteome</keyword>
<feature type="signal peptide" evidence="1">
    <location>
        <begin position="1"/>
        <end position="23"/>
    </location>
</feature>
<comment type="caution">
    <text evidence="2">The sequence shown here is derived from an EMBL/GenBank/DDBJ whole genome shotgun (WGS) entry which is preliminary data.</text>
</comment>
<keyword evidence="1" id="KW-0732">Signal</keyword>
<proteinExistence type="predicted"/>
<evidence type="ECO:0000313" key="2">
    <source>
        <dbReference type="EMBL" id="GAA4390326.1"/>
    </source>
</evidence>
<dbReference type="Proteomes" id="UP001500635">
    <property type="component" value="Unassembled WGS sequence"/>
</dbReference>
<evidence type="ECO:0000313" key="3">
    <source>
        <dbReference type="Proteomes" id="UP001500635"/>
    </source>
</evidence>
<feature type="chain" id="PRO_5047202299" evidence="1">
    <location>
        <begin position="24"/>
        <end position="70"/>
    </location>
</feature>
<name>A0ABP8JGC5_9ACTN</name>
<accession>A0ABP8JGC5</accession>
<evidence type="ECO:0000256" key="1">
    <source>
        <dbReference type="SAM" id="SignalP"/>
    </source>
</evidence>
<gene>
    <name evidence="2" type="ORF">GCM10023147_18140</name>
</gene>
<sequence length="70" mass="7193">MVYAVFQSVHTPLTVAASFAATADWYAVTAATSAVPVPATVVAQPDTVSVAPRAIVAIASPARNLMLRPL</sequence>
<reference evidence="3" key="1">
    <citation type="journal article" date="2019" name="Int. J. Syst. Evol. Microbiol.">
        <title>The Global Catalogue of Microorganisms (GCM) 10K type strain sequencing project: providing services to taxonomists for standard genome sequencing and annotation.</title>
        <authorList>
            <consortium name="The Broad Institute Genomics Platform"/>
            <consortium name="The Broad Institute Genome Sequencing Center for Infectious Disease"/>
            <person name="Wu L."/>
            <person name="Ma J."/>
        </authorList>
    </citation>
    <scope>NUCLEOTIDE SEQUENCE [LARGE SCALE GENOMIC DNA]</scope>
    <source>
        <strain evidence="3">JCM 17688</strain>
    </source>
</reference>
<protein>
    <submittedName>
        <fullName evidence="2">Uncharacterized protein</fullName>
    </submittedName>
</protein>